<dbReference type="Pfam" id="PF07139">
    <property type="entry name" value="SPATS2-like"/>
    <property type="match status" value="1"/>
</dbReference>
<dbReference type="Gene3D" id="3.90.1170.50">
    <property type="entry name" value="Aldehyde oxidase/xanthine dehydrogenase, a/b hammerhead"/>
    <property type="match status" value="1"/>
</dbReference>
<evidence type="ECO:0000259" key="22">
    <source>
        <dbReference type="PROSITE" id="PS51363"/>
    </source>
</evidence>
<dbReference type="Pfam" id="PF01799">
    <property type="entry name" value="Fer2_2"/>
    <property type="match status" value="1"/>
</dbReference>
<evidence type="ECO:0000256" key="2">
    <source>
        <dbReference type="ARBA" id="ARBA00001974"/>
    </source>
</evidence>
<dbReference type="InterPro" id="IPR037165">
    <property type="entry name" value="AldOxase/xan_DH_Mopterin-bd_sf"/>
</dbReference>
<dbReference type="CDD" id="cd11560">
    <property type="entry name" value="W2_eIF5C_like"/>
    <property type="match status" value="1"/>
</dbReference>
<dbReference type="Pfam" id="PF03450">
    <property type="entry name" value="CO_deh_flav_C"/>
    <property type="match status" value="1"/>
</dbReference>
<keyword evidence="10" id="KW-0479">Metal-binding</keyword>
<keyword evidence="7" id="KW-0500">Molybdenum</keyword>
<dbReference type="InterPro" id="IPR036856">
    <property type="entry name" value="Ald_Oxase/Xan_DH_a/b_sf"/>
</dbReference>
<feature type="compositionally biased region" description="Polar residues" evidence="21">
    <location>
        <begin position="423"/>
        <end position="455"/>
    </location>
</feature>
<dbReference type="Gene3D" id="1.25.40.180">
    <property type="match status" value="1"/>
</dbReference>
<dbReference type="InterPro" id="IPR016024">
    <property type="entry name" value="ARM-type_fold"/>
</dbReference>
<dbReference type="SMART" id="SM01008">
    <property type="entry name" value="Ald_Xan_dh_C"/>
    <property type="match status" value="1"/>
</dbReference>
<evidence type="ECO:0000256" key="1">
    <source>
        <dbReference type="ARBA" id="ARBA00001924"/>
    </source>
</evidence>
<sequence>MINAIRSIVPNRSNNEIVLVLQQFDNNVDKAVQAFMDGSAAQVLKEWNMTGKKKNNRRKRSKSKQHQGNKDPKTNNSGPEKASQEPQRINDCHMNGCPKDNSGRGSANQKLEPTALESKGFGSVGSALECPEIRDRERERQRVSVESNPKTMNGVEQHELLQSSVQLQCNLGRPKSKSSSVKSPNASTQLETKTDDSLKKRGPNIEKSVKDLQRCTVSLTRYRVMIKEEVDNSVKKIKAAFAELHSCIVDKEVSLMAEIDKVKEEAMEILTARQKKAEELKRLADLASQMAEAQLSELRAEIKHFVSERKYDEELGRSARFSCDTEQLKTQIQLCGEISHPKNNYSSRTPCSLLLSSMTSHATTGKQNTHNRKSSSNAKNSDNKTASSKVQSYSSSNPTESSSQGVPTNKQNGPSSQRRRFNPQHQNMRLNGSHKSQGASNEADQNTKSGSSTTGPPFALQYQPSFDVLEAQDVTDPGLTGPKKTNQSIQSVQQAVHCTVKHGNKVLLLCQVLMLNASDNSSMFKVSLQQNNKALAVALSVEKENSRKLKNEKIFLQKEIEKLQLHNISLRQKLTSLNKTLIGIDAFLTENLLTAIEISSPSEDLQISFPLSAGPSSPSADKFRSTRRSARSVELRAKLPFVATANAKQQGRPSLGGASNSYECTTNLTEEMHSDQVKFASLWPSGTNNQKSIETEPMVDKYRFLKENQQRPELSCSSAFLTHGKDTQSLEQSEEPTEQYHGSSLPSYENVTERKKNAVLCKSKTQPNIKDFDKKYRSLNLPHHDINSSSNTNDRNLQEGLRDSSHIIPSPLKFNSESKTNCNKLLFTDKMKPEETVYDADMELTASDASELLTVTAKCSYKLHQNKINNANSDKRMPNFRKVKYSKKDKEKIKSKTEVHSNLHAEERHSRADSSETSEITDSQTQLFQSQREQLPAGNSVEQQSRTNKAKDARRTYQVNVGSPREQETTKETFSAVFGEVESRRQKPDSSSSVNRIPPEVYCAEHLPFQDNISDVLPLQEGFLNKNKKDNKPTIKRKTSQNFSKANTAKSCREENSQYGEYISKKSQTEINQCDSSKRKQDQKNITERKNNKNSSYRQGRETENDVPHSQKIDQKSSHFSPGRLKRTLAKASRKAYIIPKENLTRFSVCKNEELKNKDSLLAEAGKKVTVTQQMQVALVTQNRVDLNTPQAKEQVDDGVNRLKKVDSLAVANKTSHISNFPDEHVKQKQGFSSDTTETRQERSYFRHFDQGGQNILDDQEVPHEVNSFMSKLKPVIEVECCKNMPFKADSFSQEDLSNVELPALDNHNVSINFSLLKSSEIHGQDDRNEEPDAEKAEQNMDRLSKQSSKNTLKPCHGTKYGCGGGGCGACTVMISTYEPASKKIRYSQQNILKTAEDFMIVDTISKYEALKTELQNSYLIVKESGGKERLAKCHGSQCGFCTPGMVMSIYTLLRNHPEPTSEQMIAALAGNLCRCTGYRPILDACKTFCKESICCQRKANGKCCLDQEDDLFDNEEKRMAENQPKRTLVFRGERVTWISPVSLGELLDLKAAHPEAPLVVGNTSVGPDMKFRGVFHPVLIAPARIADLNVLKYTNDGLTLGAACSLSLVKDILTNAIAEFPEEKTRIFCAVLQQLRTLGGEQIRNVASFGGNIISRKSTSDLNPVLAASNCMLNLASRGQKRQIAMSDIFADGVGNNTITPEEILVSIHIPYSRKGEYVSAFRQAPRRENALPITNAGMRVLFEEGTDIIKDLSIFYGGAISTTVSAKQTCWTLTGRHWNEQMLDEACRLVLKEIAFPGSAGGESVDYKKTLMVSFFYRFFLEVSQSLKTMDVEPSQSPQDPVGRPIMHQSGIKHATGEAVYIDDLPSVDGELFLAAVTSSRAHAKIVSIDTSEALKGEGVFDVITAHDVPAANEFYFSDDPEIIFARNKVICVGQIVCAVVADSDVHAKQAAAKVKIEYEMLEPVILTIEEAIKHNSFFEPKRKLEQGNVDEAFETVDNIIEGEICIGGQKHFYMETQSMLAVPKGEDKEIDLYVSTQHPAVIQEMVAASLGVPANRIMCHVKRVGGAFGGKILRTGLLASVAAVAANKTNRAVRLILSREDDMIITGGRHPFIAKYKVGFMNDGRITAVDAKYYVNGGCTPDESVLIAEVSLLKMDNAYKIPNLRCWAYACKTNLPSNTAFRGFGFPQSGLVTETWITDVADKTGLSPEKIREINMYKKNEQTPFKQELDPQNLIRCWNECMQKSAYYSRRTAINEFNKQNYWKKRGIAIVPMKFPFGLGTPYLSQAAALVHIYTDGSVLLTHGGIEMGQGIHTKMIQVASRELNIPMSCIHFCETSTTTVPNACASVGSAGTDVNGMAVKDACQTLLKRLQPIIKKNPTGTWNEWNLRTDIVMDIGCSINPAVDIGQIEGAFVQGIGLYTMEELKYSSEGVLYTRGPDQYKIPAVCDIPEQFSVSLLSSSQNPYAIYASKILAKLLLVAKAGQTEGSCHHLLCMFRLSSQEECTASPAYTGCPYQVSFMNNQKPQKPTLSGQRFKTRKRDEKERFDPTQFQDCIIQGLTETGTDLEAVAKFLDASGAKLDYRRYAETLFDILVAGGMLAPGGTLADDMTRTNVCVFAAQEDLETMQAFAQVFNKLIRRYKYLEKGFEDEVKKLLLFLKGFSESERNKLAMLTGILLANGTLNASILNSLYNENLVKEGVSAAFAVKLFKSWINEKDINAVAVSLRKVNMDNRLMELFPANKQSVEHFSKYFTEAGLKELSEYVRNQQSIGARKELQKELQEQMSRGDPFKDIILYVKEEMKKNNISEQTVVAIIWSSVMSTVEWNKKEELVAEQAIKHLKQYSPLLAAFTTQGQSELTLLLKIQEYCYDNIHFMKAFQKIVVLFYKAEVLSEEPILKWYKDAHLAKGKSVFLEQMKKFVEWLKNAEEESESEAEEGD</sequence>
<dbReference type="InterPro" id="IPR043510">
    <property type="entry name" value="W2_5MP1/2"/>
</dbReference>
<dbReference type="EMBL" id="QRBI01000096">
    <property type="protein sequence ID" value="RMC18436.1"/>
    <property type="molecule type" value="Genomic_DNA"/>
</dbReference>
<feature type="region of interest" description="Disordered" evidence="21">
    <location>
        <begin position="977"/>
        <end position="996"/>
    </location>
</feature>
<dbReference type="PANTHER" id="PTHR45444:SF3">
    <property type="entry name" value="XANTHINE DEHYDROGENASE"/>
    <property type="match status" value="1"/>
</dbReference>
<feature type="region of interest" description="Disordered" evidence="21">
    <location>
        <begin position="360"/>
        <end position="460"/>
    </location>
</feature>
<dbReference type="InterPro" id="IPR036318">
    <property type="entry name" value="FAD-bd_PCMH-like_sf"/>
</dbReference>
<evidence type="ECO:0000256" key="5">
    <source>
        <dbReference type="ARBA" id="ARBA00008151"/>
    </source>
</evidence>
<comment type="caution">
    <text evidence="24">The sequence shown here is derived from an EMBL/GenBank/DDBJ whole genome shotgun (WGS) entry which is preliminary data.</text>
</comment>
<evidence type="ECO:0000256" key="17">
    <source>
        <dbReference type="ARBA" id="ARBA00034078"/>
    </source>
</evidence>
<protein>
    <recommendedName>
        <fullName evidence="6">xanthine dehydrogenase</fullName>
        <ecNumber evidence="6">1.17.1.4</ecNumber>
    </recommendedName>
</protein>
<dbReference type="FunFam" id="3.30.465.10:FF:000004">
    <property type="entry name" value="Xanthine dehydrogenase/oxidase"/>
    <property type="match status" value="1"/>
</dbReference>
<feature type="region of interest" description="Disordered" evidence="21">
    <location>
        <begin position="724"/>
        <end position="751"/>
    </location>
</feature>
<evidence type="ECO:0000256" key="15">
    <source>
        <dbReference type="ARBA" id="ARBA00023014"/>
    </source>
</evidence>
<feature type="region of interest" description="Disordered" evidence="21">
    <location>
        <begin position="171"/>
        <end position="205"/>
    </location>
</feature>
<feature type="compositionally biased region" description="Basic and acidic residues" evidence="21">
    <location>
        <begin position="1334"/>
        <end position="1345"/>
    </location>
</feature>
<feature type="region of interest" description="Disordered" evidence="21">
    <location>
        <begin position="1321"/>
        <end position="1351"/>
    </location>
</feature>
<dbReference type="InterPro" id="IPR057397">
    <property type="entry name" value="HEAT_5MP1_2"/>
</dbReference>
<dbReference type="PROSITE" id="PS51387">
    <property type="entry name" value="FAD_PCMH"/>
    <property type="match status" value="1"/>
</dbReference>
<dbReference type="InterPro" id="IPR016169">
    <property type="entry name" value="FAD-bd_PCMH_sub2"/>
</dbReference>
<name>A0A3M0L061_HIRRU</name>
<keyword evidence="8" id="KW-0285">Flavoprotein</keyword>
<dbReference type="FunFam" id="3.30.365.10:FF:000002">
    <property type="entry name" value="Xanthine dehydrogenase oxidase"/>
    <property type="match status" value="1"/>
</dbReference>
<dbReference type="Pfam" id="PF02738">
    <property type="entry name" value="MoCoBD_1"/>
    <property type="match status" value="1"/>
</dbReference>
<dbReference type="Gene3D" id="3.30.465.10">
    <property type="match status" value="1"/>
</dbReference>
<comment type="cofactor">
    <cofactor evidence="1">
        <name>Mo-molybdopterin</name>
        <dbReference type="ChEBI" id="CHEBI:71302"/>
    </cofactor>
</comment>
<dbReference type="InterPro" id="IPR009060">
    <property type="entry name" value="UBA-like_sf"/>
</dbReference>
<organism evidence="24 25">
    <name type="scientific">Hirundo rustica rustica</name>
    <dbReference type="NCBI Taxonomy" id="333673"/>
    <lineage>
        <taxon>Eukaryota</taxon>
        <taxon>Metazoa</taxon>
        <taxon>Chordata</taxon>
        <taxon>Craniata</taxon>
        <taxon>Vertebrata</taxon>
        <taxon>Euteleostomi</taxon>
        <taxon>Archelosauria</taxon>
        <taxon>Archosauria</taxon>
        <taxon>Dinosauria</taxon>
        <taxon>Saurischia</taxon>
        <taxon>Theropoda</taxon>
        <taxon>Coelurosauria</taxon>
        <taxon>Aves</taxon>
        <taxon>Neognathae</taxon>
        <taxon>Neoaves</taxon>
        <taxon>Telluraves</taxon>
        <taxon>Australaves</taxon>
        <taxon>Passeriformes</taxon>
        <taxon>Sylvioidea</taxon>
        <taxon>Hirundinidae</taxon>
        <taxon>Hirundo</taxon>
    </lineage>
</organism>
<dbReference type="Gene3D" id="1.10.150.120">
    <property type="entry name" value="[2Fe-2S]-binding domain"/>
    <property type="match status" value="1"/>
</dbReference>
<accession>A0A3M0L061</accession>
<proteinExistence type="inferred from homology"/>
<feature type="region of interest" description="Disordered" evidence="21">
    <location>
        <begin position="47"/>
        <end position="155"/>
    </location>
</feature>
<dbReference type="SUPFAM" id="SSF47741">
    <property type="entry name" value="CO dehydrogenase ISP C-domain like"/>
    <property type="match status" value="1"/>
</dbReference>
<comment type="cofactor">
    <cofactor evidence="17">
        <name>[2Fe-2S] cluster</name>
        <dbReference type="ChEBI" id="CHEBI:190135"/>
    </cofactor>
</comment>
<dbReference type="Pfam" id="PF01315">
    <property type="entry name" value="Ald_Xan_dh_C"/>
    <property type="match status" value="1"/>
</dbReference>
<evidence type="ECO:0000256" key="14">
    <source>
        <dbReference type="ARBA" id="ARBA00023004"/>
    </source>
</evidence>
<keyword evidence="12" id="KW-0810">Translation regulation</keyword>
<keyword evidence="20" id="KW-0175">Coiled coil</keyword>
<evidence type="ECO:0000256" key="13">
    <source>
        <dbReference type="ARBA" id="ARBA00023002"/>
    </source>
</evidence>
<dbReference type="GO" id="GO:0004854">
    <property type="term" value="F:xanthine dehydrogenase activity"/>
    <property type="evidence" value="ECO:0007669"/>
    <property type="project" value="UniProtKB-EC"/>
</dbReference>
<dbReference type="SUPFAM" id="SSF56003">
    <property type="entry name" value="Molybdenum cofactor-binding domain"/>
    <property type="match status" value="1"/>
</dbReference>
<dbReference type="FunFam" id="3.90.1170.50:FF:000001">
    <property type="entry name" value="Aldehyde oxidase 1"/>
    <property type="match status" value="1"/>
</dbReference>
<dbReference type="FunFam" id="3.30.365.10:FF:000003">
    <property type="entry name" value="Aldehyde oxidase 1"/>
    <property type="match status" value="1"/>
</dbReference>
<feature type="compositionally biased region" description="Polar residues" evidence="21">
    <location>
        <begin position="404"/>
        <end position="416"/>
    </location>
</feature>
<feature type="compositionally biased region" description="Low complexity" evidence="21">
    <location>
        <begin position="374"/>
        <end position="403"/>
    </location>
</feature>
<keyword evidence="16" id="KW-0520">NAD</keyword>
<evidence type="ECO:0000259" key="23">
    <source>
        <dbReference type="PROSITE" id="PS51387"/>
    </source>
</evidence>
<dbReference type="Gene3D" id="3.30.43.10">
    <property type="entry name" value="Uridine Diphospho-n-acetylenolpyruvylglucosamine Reductase, domain 2"/>
    <property type="match status" value="1"/>
</dbReference>
<comment type="similarity">
    <text evidence="4">Belongs to the SPATS2 family.</text>
</comment>
<dbReference type="SMART" id="SM00515">
    <property type="entry name" value="eIF5C"/>
    <property type="match status" value="1"/>
</dbReference>
<feature type="compositionally biased region" description="Polar residues" evidence="21">
    <location>
        <begin position="1040"/>
        <end position="1050"/>
    </location>
</feature>
<dbReference type="STRING" id="333673.A0A3M0L061"/>
<dbReference type="EC" id="1.17.1.4" evidence="6"/>
<gene>
    <name evidence="24" type="ORF">DUI87_04323</name>
</gene>
<evidence type="ECO:0000256" key="19">
    <source>
        <dbReference type="ARBA" id="ARBA00049517"/>
    </source>
</evidence>
<evidence type="ECO:0000256" key="20">
    <source>
        <dbReference type="SAM" id="Coils"/>
    </source>
</evidence>
<dbReference type="InterPro" id="IPR003307">
    <property type="entry name" value="W2_domain"/>
</dbReference>
<dbReference type="Pfam" id="PF02020">
    <property type="entry name" value="W2"/>
    <property type="match status" value="1"/>
</dbReference>
<dbReference type="FunFam" id="3.30.43.10:FF:000001">
    <property type="entry name" value="Xanthine dehydrogenase/oxidase"/>
    <property type="match status" value="1"/>
</dbReference>
<dbReference type="OrthoDB" id="8300278at2759"/>
<dbReference type="SUPFAM" id="SSF56176">
    <property type="entry name" value="FAD-binding/transporter-associated domain-like"/>
    <property type="match status" value="1"/>
</dbReference>
<dbReference type="Pfam" id="PF25504">
    <property type="entry name" value="HEAT_5MP1_2"/>
    <property type="match status" value="1"/>
</dbReference>
<dbReference type="Gene3D" id="3.30.390.50">
    <property type="entry name" value="CO dehydrogenase flavoprotein, C-terminal domain"/>
    <property type="match status" value="1"/>
</dbReference>
<dbReference type="InterPro" id="IPR008274">
    <property type="entry name" value="AldOxase/xan_DH_MoCoBD1"/>
</dbReference>
<dbReference type="InterPro" id="IPR046867">
    <property type="entry name" value="AldOxase/xan_DH_MoCoBD2"/>
</dbReference>
<feature type="compositionally biased region" description="Basic and acidic residues" evidence="21">
    <location>
        <begin position="886"/>
        <end position="914"/>
    </location>
</feature>
<dbReference type="Gene3D" id="3.30.365.10">
    <property type="entry name" value="Aldehyde oxidase/xanthine dehydrogenase, molybdopterin binding domain"/>
    <property type="match status" value="4"/>
</dbReference>
<dbReference type="PROSITE" id="PS00197">
    <property type="entry name" value="2FE2S_FER_1"/>
    <property type="match status" value="1"/>
</dbReference>
<evidence type="ECO:0000256" key="4">
    <source>
        <dbReference type="ARBA" id="ARBA00007105"/>
    </source>
</evidence>
<dbReference type="GO" id="GO:0005737">
    <property type="term" value="C:cytoplasm"/>
    <property type="evidence" value="ECO:0007669"/>
    <property type="project" value="UniProtKB-ARBA"/>
</dbReference>
<evidence type="ECO:0000256" key="18">
    <source>
        <dbReference type="ARBA" id="ARBA00049017"/>
    </source>
</evidence>
<dbReference type="InterPro" id="IPR016208">
    <property type="entry name" value="Ald_Oxase/xanthine_DH-like"/>
</dbReference>
<feature type="domain" description="W2" evidence="22">
    <location>
        <begin position="2769"/>
        <end position="2936"/>
    </location>
</feature>
<dbReference type="InterPro" id="IPR005107">
    <property type="entry name" value="CO_DH_flav_C"/>
</dbReference>
<dbReference type="InterPro" id="IPR016166">
    <property type="entry name" value="FAD-bd_PCMH"/>
</dbReference>
<feature type="compositionally biased region" description="Polar residues" evidence="21">
    <location>
        <begin position="915"/>
        <end position="933"/>
    </location>
</feature>
<feature type="compositionally biased region" description="Polar residues" evidence="21">
    <location>
        <begin position="740"/>
        <end position="750"/>
    </location>
</feature>
<keyword evidence="15" id="KW-0411">Iron-sulfur</keyword>
<evidence type="ECO:0000256" key="6">
    <source>
        <dbReference type="ARBA" id="ARBA00013123"/>
    </source>
</evidence>
<dbReference type="SUPFAM" id="SSF55447">
    <property type="entry name" value="CO dehydrogenase flavoprotein C-terminal domain-like"/>
    <property type="match status" value="1"/>
</dbReference>
<evidence type="ECO:0000256" key="12">
    <source>
        <dbReference type="ARBA" id="ARBA00022845"/>
    </source>
</evidence>
<comment type="catalytic activity">
    <reaction evidence="18">
        <text>xanthine + NAD(+) + H2O = urate + NADH + H(+)</text>
        <dbReference type="Rhea" id="RHEA:16669"/>
        <dbReference type="ChEBI" id="CHEBI:15377"/>
        <dbReference type="ChEBI" id="CHEBI:15378"/>
        <dbReference type="ChEBI" id="CHEBI:17712"/>
        <dbReference type="ChEBI" id="CHEBI:17775"/>
        <dbReference type="ChEBI" id="CHEBI:57540"/>
        <dbReference type="ChEBI" id="CHEBI:57945"/>
        <dbReference type="EC" id="1.17.1.4"/>
    </reaction>
</comment>
<dbReference type="SUPFAM" id="SSF54292">
    <property type="entry name" value="2Fe-2S ferredoxin-like"/>
    <property type="match status" value="1"/>
</dbReference>
<dbReference type="GO" id="GO:0006446">
    <property type="term" value="P:regulation of translational initiation"/>
    <property type="evidence" value="ECO:0007669"/>
    <property type="project" value="UniProtKB-ARBA"/>
</dbReference>
<evidence type="ECO:0000256" key="9">
    <source>
        <dbReference type="ARBA" id="ARBA00022714"/>
    </source>
</evidence>
<dbReference type="FunFam" id="1.25.40.180:FF:000006">
    <property type="entry name" value="Basic leucine zipper and W2 domain-containing protein 1"/>
    <property type="match status" value="1"/>
</dbReference>
<keyword evidence="11" id="KW-0274">FAD</keyword>
<feature type="domain" description="FAD-binding PCMH-type" evidence="23">
    <location>
        <begin position="1531"/>
        <end position="1716"/>
    </location>
</feature>
<comment type="similarity">
    <text evidence="5">Belongs to the BZW family.</text>
</comment>
<feature type="compositionally biased region" description="Basic and acidic residues" evidence="21">
    <location>
        <begin position="1076"/>
        <end position="1091"/>
    </location>
</feature>
<feature type="region of interest" description="Disordered" evidence="21">
    <location>
        <begin position="1024"/>
        <end position="1124"/>
    </location>
</feature>
<dbReference type="Pfam" id="PF00941">
    <property type="entry name" value="FAD_binding_5"/>
    <property type="match status" value="1"/>
</dbReference>
<dbReference type="InterPro" id="IPR036884">
    <property type="entry name" value="2Fe-2S-bd_dom_sf"/>
</dbReference>
<reference evidence="24 25" key="1">
    <citation type="submission" date="2018-07" db="EMBL/GenBank/DDBJ databases">
        <title>A high quality draft genome assembly of the barn swallow (H. rustica rustica).</title>
        <authorList>
            <person name="Formenti G."/>
            <person name="Chiara M."/>
            <person name="Poveda L."/>
            <person name="Francoijs K.-J."/>
            <person name="Bonisoli-Alquati A."/>
            <person name="Canova L."/>
            <person name="Gianfranceschi L."/>
            <person name="Horner D.S."/>
            <person name="Saino N."/>
        </authorList>
    </citation>
    <scope>NUCLEOTIDE SEQUENCE [LARGE SCALE GENOMIC DNA]</scope>
    <source>
        <strain evidence="24">Chelidonia</strain>
        <tissue evidence="24">Blood</tissue>
    </source>
</reference>
<feature type="compositionally biased region" description="Basic and acidic residues" evidence="21">
    <location>
        <begin position="1099"/>
        <end position="1117"/>
    </location>
</feature>
<keyword evidence="9" id="KW-0001">2Fe-2S</keyword>
<dbReference type="Pfam" id="PF20256">
    <property type="entry name" value="MoCoBD_2"/>
    <property type="match status" value="2"/>
</dbReference>
<dbReference type="InterPro" id="IPR000674">
    <property type="entry name" value="Ald_Oxase/Xan_DH_a/b"/>
</dbReference>
<dbReference type="GO" id="GO:0071949">
    <property type="term" value="F:FAD binding"/>
    <property type="evidence" value="ECO:0007669"/>
    <property type="project" value="InterPro"/>
</dbReference>
<evidence type="ECO:0000256" key="10">
    <source>
        <dbReference type="ARBA" id="ARBA00022723"/>
    </source>
</evidence>
<comment type="cofactor">
    <cofactor evidence="2">
        <name>FAD</name>
        <dbReference type="ChEBI" id="CHEBI:57692"/>
    </cofactor>
</comment>
<dbReference type="SUPFAM" id="SSF48371">
    <property type="entry name" value="ARM repeat"/>
    <property type="match status" value="1"/>
</dbReference>
<feature type="compositionally biased region" description="Basic and acidic residues" evidence="21">
    <location>
        <begin position="131"/>
        <end position="143"/>
    </location>
</feature>
<feature type="coiled-coil region" evidence="20">
    <location>
        <begin position="539"/>
        <end position="580"/>
    </location>
</feature>
<keyword evidence="14" id="KW-0408">Iron</keyword>
<evidence type="ECO:0000256" key="7">
    <source>
        <dbReference type="ARBA" id="ARBA00022505"/>
    </source>
</evidence>
<comment type="catalytic activity">
    <reaction evidence="19">
        <text>hypoxanthine + NAD(+) + H2O = xanthine + NADH + H(+)</text>
        <dbReference type="Rhea" id="RHEA:24670"/>
        <dbReference type="ChEBI" id="CHEBI:15377"/>
        <dbReference type="ChEBI" id="CHEBI:15378"/>
        <dbReference type="ChEBI" id="CHEBI:17368"/>
        <dbReference type="ChEBI" id="CHEBI:17712"/>
        <dbReference type="ChEBI" id="CHEBI:57540"/>
        <dbReference type="ChEBI" id="CHEBI:57945"/>
        <dbReference type="EC" id="1.17.1.4"/>
    </reaction>
</comment>
<dbReference type="SUPFAM" id="SSF46934">
    <property type="entry name" value="UBA-like"/>
    <property type="match status" value="1"/>
</dbReference>
<dbReference type="GO" id="GO:0005506">
    <property type="term" value="F:iron ion binding"/>
    <property type="evidence" value="ECO:0007669"/>
    <property type="project" value="InterPro"/>
</dbReference>
<feature type="compositionally biased region" description="Basic and acidic residues" evidence="21">
    <location>
        <begin position="192"/>
        <end position="205"/>
    </location>
</feature>
<dbReference type="SMART" id="SM01092">
    <property type="entry name" value="CO_deh_flav_C"/>
    <property type="match status" value="1"/>
</dbReference>
<dbReference type="InterPro" id="IPR009816">
    <property type="entry name" value="SPATS2-like"/>
</dbReference>
<evidence type="ECO:0000256" key="16">
    <source>
        <dbReference type="ARBA" id="ARBA00023027"/>
    </source>
</evidence>
<evidence type="ECO:0000313" key="25">
    <source>
        <dbReference type="Proteomes" id="UP000269221"/>
    </source>
</evidence>
<dbReference type="PANTHER" id="PTHR45444">
    <property type="entry name" value="XANTHINE DEHYDROGENASE"/>
    <property type="match status" value="1"/>
</dbReference>
<dbReference type="InterPro" id="IPR006058">
    <property type="entry name" value="2Fe2S_fd_BS"/>
</dbReference>
<dbReference type="InterPro" id="IPR012675">
    <property type="entry name" value="Beta-grasp_dom_sf"/>
</dbReference>
<evidence type="ECO:0000256" key="11">
    <source>
        <dbReference type="ARBA" id="ARBA00022827"/>
    </source>
</evidence>
<dbReference type="Proteomes" id="UP000269221">
    <property type="component" value="Unassembled WGS sequence"/>
</dbReference>
<keyword evidence="25" id="KW-1185">Reference proteome</keyword>
<dbReference type="InterPro" id="IPR036683">
    <property type="entry name" value="CO_DH_flav_C_dom_sf"/>
</dbReference>
<evidence type="ECO:0000313" key="24">
    <source>
        <dbReference type="EMBL" id="RMC18436.1"/>
    </source>
</evidence>
<dbReference type="FunFam" id="3.30.390.50:FF:000001">
    <property type="entry name" value="Xanthine dehydrogenase oxidase"/>
    <property type="match status" value="1"/>
</dbReference>
<dbReference type="InterPro" id="IPR036010">
    <property type="entry name" value="2Fe-2S_ferredoxin-like_sf"/>
</dbReference>
<keyword evidence="13" id="KW-0560">Oxidoreductase</keyword>
<dbReference type="PROSITE" id="PS51363">
    <property type="entry name" value="W2"/>
    <property type="match status" value="1"/>
</dbReference>
<evidence type="ECO:0000256" key="21">
    <source>
        <dbReference type="SAM" id="MobiDB-lite"/>
    </source>
</evidence>
<dbReference type="Gene3D" id="3.10.20.30">
    <property type="match status" value="1"/>
</dbReference>
<comment type="similarity">
    <text evidence="3">Belongs to the xanthine dehydrogenase family.</text>
</comment>
<evidence type="ECO:0000256" key="3">
    <source>
        <dbReference type="ARBA" id="ARBA00006849"/>
    </source>
</evidence>
<feature type="compositionally biased region" description="Basic residues" evidence="21">
    <location>
        <begin position="51"/>
        <end position="67"/>
    </location>
</feature>
<dbReference type="InterPro" id="IPR002888">
    <property type="entry name" value="2Fe-2S-bd"/>
</dbReference>
<dbReference type="InterPro" id="IPR002346">
    <property type="entry name" value="Mopterin_DH_FAD-bd"/>
</dbReference>
<dbReference type="GO" id="GO:0051537">
    <property type="term" value="F:2 iron, 2 sulfur cluster binding"/>
    <property type="evidence" value="ECO:0007669"/>
    <property type="project" value="UniProtKB-KW"/>
</dbReference>
<dbReference type="SUPFAM" id="SSF54665">
    <property type="entry name" value="CO dehydrogenase molybdoprotein N-domain-like"/>
    <property type="match status" value="1"/>
</dbReference>
<feature type="region of interest" description="Disordered" evidence="21">
    <location>
        <begin position="870"/>
        <end position="972"/>
    </location>
</feature>
<evidence type="ECO:0000256" key="8">
    <source>
        <dbReference type="ARBA" id="ARBA00022630"/>
    </source>
</evidence>
<dbReference type="InterPro" id="IPR016167">
    <property type="entry name" value="FAD-bd_PCMH_sub1"/>
</dbReference>